<protein>
    <submittedName>
        <fullName evidence="4">Transposase</fullName>
    </submittedName>
</protein>
<reference evidence="4 5" key="1">
    <citation type="submission" date="2020-08" db="EMBL/GenBank/DDBJ databases">
        <title>Bridging the membrane lipid divide: bacteria of the FCB group superphylum have the potential to synthesize archaeal ether lipids.</title>
        <authorList>
            <person name="Villanueva L."/>
            <person name="Von Meijenfeldt F.A.B."/>
            <person name="Westbye A.B."/>
            <person name="Yadav S."/>
            <person name="Hopmans E.C."/>
            <person name="Dutilh B.E."/>
            <person name="Sinninghe Damste J.S."/>
        </authorList>
    </citation>
    <scope>NUCLEOTIDE SEQUENCE [LARGE SCALE GENOMIC DNA]</scope>
    <source>
        <strain evidence="4">NIOZ-UU17</strain>
    </source>
</reference>
<evidence type="ECO:0000256" key="2">
    <source>
        <dbReference type="SAM" id="Phobius"/>
    </source>
</evidence>
<dbReference type="SUPFAM" id="SSF53098">
    <property type="entry name" value="Ribonuclease H-like"/>
    <property type="match status" value="1"/>
</dbReference>
<organism evidence="4 5">
    <name type="scientific">Candidatus Desulfatibia vada</name>
    <dbReference type="NCBI Taxonomy" id="2841696"/>
    <lineage>
        <taxon>Bacteria</taxon>
        <taxon>Pseudomonadati</taxon>
        <taxon>Thermodesulfobacteriota</taxon>
        <taxon>Desulfobacteria</taxon>
        <taxon>Desulfobacterales</taxon>
        <taxon>Desulfobacterales incertae sedis</taxon>
        <taxon>Candidatus Desulfatibia</taxon>
    </lineage>
</organism>
<evidence type="ECO:0000313" key="4">
    <source>
        <dbReference type="EMBL" id="MBC8433743.1"/>
    </source>
</evidence>
<feature type="region of interest" description="Disordered" evidence="1">
    <location>
        <begin position="189"/>
        <end position="208"/>
    </location>
</feature>
<gene>
    <name evidence="4" type="ORF">H8D96_17675</name>
</gene>
<feature type="compositionally biased region" description="Basic and acidic residues" evidence="1">
    <location>
        <begin position="190"/>
        <end position="201"/>
    </location>
</feature>
<dbReference type="EMBL" id="JACNIG010000329">
    <property type="protein sequence ID" value="MBC8433743.1"/>
    <property type="molecule type" value="Genomic_DNA"/>
</dbReference>
<evidence type="ECO:0000256" key="1">
    <source>
        <dbReference type="SAM" id="MobiDB-lite"/>
    </source>
</evidence>
<evidence type="ECO:0000259" key="3">
    <source>
        <dbReference type="Pfam" id="PF13546"/>
    </source>
</evidence>
<name>A0A8J6P395_9BACT</name>
<keyword evidence="2" id="KW-1133">Transmembrane helix</keyword>
<keyword evidence="2" id="KW-0812">Transmembrane</keyword>
<proteinExistence type="predicted"/>
<evidence type="ECO:0000313" key="5">
    <source>
        <dbReference type="Proteomes" id="UP000605201"/>
    </source>
</evidence>
<dbReference type="AlphaFoldDB" id="A0A8J6P395"/>
<sequence>MSTTTCKIFKGEIENYLRNGQNNIESRIDSAFSSLKFKTWLCKANIIKKDGYHASHLLFILMILPLLKVKSVHSFCKKHWQHWSKSRKDTLYRFKHNTAYRWRSFMYKVNSQIFKAIELDNTPQEERYFVIDDTILAKLGKKIENVSYIYDHNIGRSVLGFCVVILGLFTSHGFYPLDFAYCFGQKRNKKSPEENIGDPRKSSGQRSFEAKHYTKLELALMMIQSAVNCGIVPGYVLFDSWYAWPDFINGIRKIKESIHVVCRLKDSNVQYEYKGQKYKLSKLYEKVKNGLKKDQRTGLLLKRVTVKLPKSDQEAVIVFSKGYREPEVDSIKGKKKKKESKWAAFLSTNTRLHASTIIKIYIKRWPIEVCFKECKQQLELGKDQSNDFNAQVFATTASFLRYNLLNYLNKFENYSTLGELFDHIADETAVTTYAHRLWDFFRGLFLVSFSTIFDLFKINEDFQHYLDALTDALSGFAPFQGCET</sequence>
<dbReference type="Pfam" id="PF13546">
    <property type="entry name" value="DDE_5"/>
    <property type="match status" value="1"/>
</dbReference>
<dbReference type="InterPro" id="IPR038721">
    <property type="entry name" value="IS701-like_DDE_dom"/>
</dbReference>
<keyword evidence="2" id="KW-0472">Membrane</keyword>
<accession>A0A8J6P395</accession>
<comment type="caution">
    <text evidence="4">The sequence shown here is derived from an EMBL/GenBank/DDBJ whole genome shotgun (WGS) entry which is preliminary data.</text>
</comment>
<feature type="domain" description="Transposase IS701-like DDE" evidence="3">
    <location>
        <begin position="85"/>
        <end position="272"/>
    </location>
</feature>
<dbReference type="Proteomes" id="UP000605201">
    <property type="component" value="Unassembled WGS sequence"/>
</dbReference>
<dbReference type="InterPro" id="IPR012337">
    <property type="entry name" value="RNaseH-like_sf"/>
</dbReference>
<feature type="transmembrane region" description="Helical" evidence="2">
    <location>
        <begin position="158"/>
        <end position="177"/>
    </location>
</feature>